<dbReference type="SUPFAM" id="SSF88723">
    <property type="entry name" value="PIN domain-like"/>
    <property type="match status" value="1"/>
</dbReference>
<dbReference type="EMBL" id="CP002565">
    <property type="protein sequence ID" value="AEB67649.1"/>
    <property type="molecule type" value="Genomic_DNA"/>
</dbReference>
<dbReference type="Proteomes" id="UP000007807">
    <property type="component" value="Chromosome"/>
</dbReference>
<name>F4BYE4_METSG</name>
<dbReference type="AlphaFoldDB" id="F4BYE4"/>
<dbReference type="HOGENOM" id="CLU_2115470_0_0_2"/>
<evidence type="ECO:0000313" key="1">
    <source>
        <dbReference type="EMBL" id="AEB67649.1"/>
    </source>
</evidence>
<evidence type="ECO:0008006" key="3">
    <source>
        <dbReference type="Google" id="ProtNLM"/>
    </source>
</evidence>
<evidence type="ECO:0000313" key="2">
    <source>
        <dbReference type="Proteomes" id="UP000007807"/>
    </source>
</evidence>
<protein>
    <recommendedName>
        <fullName evidence="3">PIN domain-containing protein</fullName>
    </recommendedName>
</protein>
<proteinExistence type="predicted"/>
<dbReference type="InterPro" id="IPR029060">
    <property type="entry name" value="PIN-like_dom_sf"/>
</dbReference>
<reference evidence="1 2" key="1">
    <citation type="journal article" date="2011" name="J. Bacteriol.">
        <title>Complete genome sequence of Methanosaeta concilii, a specialist in aceticlastic methanogenesis.</title>
        <authorList>
            <person name="Barber R.D."/>
            <person name="Zhang L."/>
            <person name="Harnack M."/>
            <person name="Olson M.V."/>
            <person name="Kaul R."/>
            <person name="Ingram-Smith C."/>
            <person name="Smith K.S."/>
        </authorList>
    </citation>
    <scope>NUCLEOTIDE SEQUENCE [LARGE SCALE GENOMIC DNA]</scope>
    <source>
        <strain evidence="2">ATCC 5969 / DSM 3671 / JCM 10134 / NBRC 103675 / OCM 69 / GP-6</strain>
    </source>
</reference>
<dbReference type="Gene3D" id="3.40.50.1010">
    <property type="entry name" value="5'-nuclease"/>
    <property type="match status" value="1"/>
</dbReference>
<organism evidence="1 2">
    <name type="scientific">Methanothrix soehngenii (strain ATCC 5969 / DSM 3671 / JCM 10134 / NBRC 103675 / OCM 69 / GP-6)</name>
    <name type="common">Methanosaeta concilii</name>
    <dbReference type="NCBI Taxonomy" id="990316"/>
    <lineage>
        <taxon>Archaea</taxon>
        <taxon>Methanobacteriati</taxon>
        <taxon>Methanobacteriota</taxon>
        <taxon>Stenosarchaea group</taxon>
        <taxon>Methanomicrobia</taxon>
        <taxon>Methanotrichales</taxon>
        <taxon>Methanotrichaceae</taxon>
        <taxon>Methanothrix</taxon>
    </lineage>
</organism>
<keyword evidence="2" id="KW-1185">Reference proteome</keyword>
<sequence>MSCRDVLLKTESGEYANHIPLLALIETACVVSRLSDAQRAGLALTFLGQNSRFYGDAYLMERSIRIGMRTKASGFDVVFMACAEETGSILITDDRKMYDRANDYGLDVIFIRDV</sequence>
<gene>
    <name evidence="1" type="ordered locus">MCON_0870</name>
</gene>
<dbReference type="KEGG" id="mcj:MCON_0870"/>
<accession>F4BYE4</accession>
<dbReference type="InParanoid" id="F4BYE4"/>